<dbReference type="GeneID" id="20220890"/>
<dbReference type="Proteomes" id="UP000002729">
    <property type="component" value="Unassembled WGS sequence"/>
</dbReference>
<evidence type="ECO:0000256" key="1">
    <source>
        <dbReference type="SAM" id="MobiDB-lite"/>
    </source>
</evidence>
<gene>
    <name evidence="3" type="ORF">AURANDRAFT_30471</name>
</gene>
<feature type="region of interest" description="Disordered" evidence="1">
    <location>
        <begin position="116"/>
        <end position="156"/>
    </location>
</feature>
<name>F0YGI8_AURAN</name>
<feature type="domain" description="Rab-GAP TBC" evidence="2">
    <location>
        <begin position="43"/>
        <end position="269"/>
    </location>
</feature>
<accession>F0YGI8</accession>
<sequence length="368" mass="38654">MESIAHRRASTHQRRPTEVLLHGSDAPACDRLRALRKAAVVDGLDGAARPVAWKLLLGVGRCDAKRYGALVARGPCGSGESIEADARRTFRSGGAARVDEARLARLLNALGHELEARRGGPDAARAPTRRRSASSDGAPRPPPPPPRSPGAAATAGPNRSSIAGVLLHALPSELEAFWCLEALVAAKAPTYFTPNLGGAAAGACLVDRCLAVVDPELYARLTPPPPPASRRGARPLEDLFAFPLLASLFACAPPLAEVVVLWDALLALGVHSGVLLCAALCVSLRDELLLDPDPLARLQPRNLPPLDGRRLVAGAARLAPKIPPPLFDLVLRHPVDVVDRAAILACVGDGDPGKPPPPPKPRRSSLIM</sequence>
<proteinExistence type="predicted"/>
<evidence type="ECO:0000259" key="2">
    <source>
        <dbReference type="PROSITE" id="PS50086"/>
    </source>
</evidence>
<dbReference type="AlphaFoldDB" id="F0YGI8"/>
<dbReference type="Gene3D" id="1.10.472.80">
    <property type="entry name" value="Ypt/Rab-GAP domain of gyp1p, domain 3"/>
    <property type="match status" value="1"/>
</dbReference>
<dbReference type="SUPFAM" id="SSF47923">
    <property type="entry name" value="Ypt/Rab-GAP domain of gyp1p"/>
    <property type="match status" value="2"/>
</dbReference>
<dbReference type="GO" id="GO:0005096">
    <property type="term" value="F:GTPase activator activity"/>
    <property type="evidence" value="ECO:0007669"/>
    <property type="project" value="TreeGrafter"/>
</dbReference>
<feature type="compositionally biased region" description="Pro residues" evidence="1">
    <location>
        <begin position="139"/>
        <end position="148"/>
    </location>
</feature>
<dbReference type="PANTHER" id="PTHR22957">
    <property type="entry name" value="TBC1 DOMAIN FAMILY MEMBER GTPASE-ACTIVATING PROTEIN"/>
    <property type="match status" value="1"/>
</dbReference>
<evidence type="ECO:0000313" key="4">
    <source>
        <dbReference type="Proteomes" id="UP000002729"/>
    </source>
</evidence>
<dbReference type="InterPro" id="IPR000195">
    <property type="entry name" value="Rab-GAP-TBC_dom"/>
</dbReference>
<protein>
    <recommendedName>
        <fullName evidence="2">Rab-GAP TBC domain-containing protein</fullName>
    </recommendedName>
</protein>
<reference evidence="3 4" key="1">
    <citation type="journal article" date="2011" name="Proc. Natl. Acad. Sci. U.S.A.">
        <title>Niche of harmful alga Aureococcus anophagefferens revealed through ecogenomics.</title>
        <authorList>
            <person name="Gobler C.J."/>
            <person name="Berry D.L."/>
            <person name="Dyhrman S.T."/>
            <person name="Wilhelm S.W."/>
            <person name="Salamov A."/>
            <person name="Lobanov A.V."/>
            <person name="Zhang Y."/>
            <person name="Collier J.L."/>
            <person name="Wurch L.L."/>
            <person name="Kustka A.B."/>
            <person name="Dill B.D."/>
            <person name="Shah M."/>
            <person name="VerBerkmoes N.C."/>
            <person name="Kuo A."/>
            <person name="Terry A."/>
            <person name="Pangilinan J."/>
            <person name="Lindquist E.A."/>
            <person name="Lucas S."/>
            <person name="Paulsen I.T."/>
            <person name="Hattenrath-Lehmann T.K."/>
            <person name="Talmage S.C."/>
            <person name="Walker E.A."/>
            <person name="Koch F."/>
            <person name="Burson A.M."/>
            <person name="Marcoval M.A."/>
            <person name="Tang Y.Z."/>
            <person name="Lecleir G.R."/>
            <person name="Coyne K.J."/>
            <person name="Berg G.M."/>
            <person name="Bertrand E.M."/>
            <person name="Saito M.A."/>
            <person name="Gladyshev V.N."/>
            <person name="Grigoriev I.V."/>
        </authorList>
    </citation>
    <scope>NUCLEOTIDE SEQUENCE [LARGE SCALE GENOMIC DNA]</scope>
    <source>
        <strain evidence="4">CCMP 1984</strain>
    </source>
</reference>
<dbReference type="SMART" id="SM00164">
    <property type="entry name" value="TBC"/>
    <property type="match status" value="1"/>
</dbReference>
<keyword evidence="4" id="KW-1185">Reference proteome</keyword>
<dbReference type="EMBL" id="GL833139">
    <property type="protein sequence ID" value="EGB05788.1"/>
    <property type="molecule type" value="Genomic_DNA"/>
</dbReference>
<dbReference type="InParanoid" id="F0YGI8"/>
<dbReference type="PANTHER" id="PTHR22957:SF263">
    <property type="entry name" value="MITOTIC CHECK POINT PROTEIN BUB2"/>
    <property type="match status" value="1"/>
</dbReference>
<dbReference type="RefSeq" id="XP_009039626.1">
    <property type="nucleotide sequence ID" value="XM_009041378.1"/>
</dbReference>
<dbReference type="eggNOG" id="KOG2058">
    <property type="taxonomic scope" value="Eukaryota"/>
</dbReference>
<dbReference type="InterPro" id="IPR035969">
    <property type="entry name" value="Rab-GAP_TBC_sf"/>
</dbReference>
<organism evidence="4">
    <name type="scientific">Aureococcus anophagefferens</name>
    <name type="common">Harmful bloom alga</name>
    <dbReference type="NCBI Taxonomy" id="44056"/>
    <lineage>
        <taxon>Eukaryota</taxon>
        <taxon>Sar</taxon>
        <taxon>Stramenopiles</taxon>
        <taxon>Ochrophyta</taxon>
        <taxon>Pelagophyceae</taxon>
        <taxon>Pelagomonadales</taxon>
        <taxon>Pelagomonadaceae</taxon>
        <taxon>Aureococcus</taxon>
    </lineage>
</organism>
<dbReference type="KEGG" id="aaf:AURANDRAFT_30471"/>
<dbReference type="Pfam" id="PF00566">
    <property type="entry name" value="RabGAP-TBC"/>
    <property type="match status" value="1"/>
</dbReference>
<evidence type="ECO:0000313" key="3">
    <source>
        <dbReference type="EMBL" id="EGB05788.1"/>
    </source>
</evidence>
<dbReference type="OrthoDB" id="10263206at2759"/>
<dbReference type="PROSITE" id="PS50086">
    <property type="entry name" value="TBC_RABGAP"/>
    <property type="match status" value="1"/>
</dbReference>
<feature type="region of interest" description="Disordered" evidence="1">
    <location>
        <begin position="348"/>
        <end position="368"/>
    </location>
</feature>